<keyword evidence="1" id="KW-1133">Transmembrane helix</keyword>
<dbReference type="OrthoDB" id="709791at2"/>
<organism evidence="2 3">
    <name type="scientific">Sphingobacterium allocomposti</name>
    <dbReference type="NCBI Taxonomy" id="415956"/>
    <lineage>
        <taxon>Bacteria</taxon>
        <taxon>Pseudomonadati</taxon>
        <taxon>Bacteroidota</taxon>
        <taxon>Sphingobacteriia</taxon>
        <taxon>Sphingobacteriales</taxon>
        <taxon>Sphingobacteriaceae</taxon>
        <taxon>Sphingobacterium</taxon>
    </lineage>
</organism>
<feature type="transmembrane region" description="Helical" evidence="1">
    <location>
        <begin position="42"/>
        <end position="67"/>
    </location>
</feature>
<feature type="transmembrane region" description="Helical" evidence="1">
    <location>
        <begin position="114"/>
        <end position="135"/>
    </location>
</feature>
<reference evidence="2 3" key="1">
    <citation type="submission" date="2019-07" db="EMBL/GenBank/DDBJ databases">
        <title>Genomic Encyclopedia of Archaeal and Bacterial Type Strains, Phase II (KMG-II): from individual species to whole genera.</title>
        <authorList>
            <person name="Goeker M."/>
        </authorList>
    </citation>
    <scope>NUCLEOTIDE SEQUENCE [LARGE SCALE GENOMIC DNA]</scope>
    <source>
        <strain evidence="2 3">DSM 18850</strain>
    </source>
</reference>
<proteinExistence type="predicted"/>
<keyword evidence="1" id="KW-0812">Transmembrane</keyword>
<name>A0A5S5CZ19_9SPHI</name>
<dbReference type="Proteomes" id="UP000325105">
    <property type="component" value="Unassembled WGS sequence"/>
</dbReference>
<dbReference type="AlphaFoldDB" id="A0A5S5CZ19"/>
<dbReference type="RefSeq" id="WP_148910298.1">
    <property type="nucleotide sequence ID" value="NZ_VNHX01000033.1"/>
</dbReference>
<sequence length="331" mass="39345">MNNKLIIGNLVGFILIAYLLNTNARALEIMVYLKKVRFRMLWVLTIFLLTQYASWMTALRLFFYEFLAARCRVQRWHFHVYYITSVTISVMPFHLCVLSFLFSLVDTDLIASGYLKRGFLSFLLVLWSYTLLLIWKPEWTIFYQLRKRRFWKLTRQVLLRRVQLSQQNGDDPPRQLEIRRMNVGAVNSYVELGEDGLPLPVPTVSAVNILDILIFRSSRNGAMLFLIDGRQIYTEKNASVIAQWKSKDWFLKIKNGIHVNMFHLRRRSRYRWKLTPNEKVRAALLDVSGIEEAKLEAMLTVNEWFRSSLIEHERVREELTRDCWDEMFPYA</sequence>
<dbReference type="EMBL" id="VNHX01000033">
    <property type="protein sequence ID" value="TYP87822.1"/>
    <property type="molecule type" value="Genomic_DNA"/>
</dbReference>
<keyword evidence="1" id="KW-0472">Membrane</keyword>
<keyword evidence="3" id="KW-1185">Reference proteome</keyword>
<protein>
    <submittedName>
        <fullName evidence="2">Uncharacterized protein</fullName>
    </submittedName>
</protein>
<comment type="caution">
    <text evidence="2">The sequence shown here is derived from an EMBL/GenBank/DDBJ whole genome shotgun (WGS) entry which is preliminary data.</text>
</comment>
<evidence type="ECO:0000313" key="2">
    <source>
        <dbReference type="EMBL" id="TYP87822.1"/>
    </source>
</evidence>
<accession>A0A5S5CZ19</accession>
<gene>
    <name evidence="2" type="ORF">BC792_13317</name>
</gene>
<evidence type="ECO:0000256" key="1">
    <source>
        <dbReference type="SAM" id="Phobius"/>
    </source>
</evidence>
<feature type="transmembrane region" description="Helical" evidence="1">
    <location>
        <begin position="79"/>
        <end position="102"/>
    </location>
</feature>
<evidence type="ECO:0000313" key="3">
    <source>
        <dbReference type="Proteomes" id="UP000325105"/>
    </source>
</evidence>